<proteinExistence type="predicted"/>
<dbReference type="Pfam" id="PF12867">
    <property type="entry name" value="DinB_2"/>
    <property type="match status" value="1"/>
</dbReference>
<dbReference type="InterPro" id="IPR034660">
    <property type="entry name" value="DinB/YfiT-like"/>
</dbReference>
<evidence type="ECO:0000313" key="2">
    <source>
        <dbReference type="EMBL" id="GMK47114.1"/>
    </source>
</evidence>
<sequence>MRKEFVLHVFDKHLEQLIEVFGQCPPEKRDVIPEGFKNHIHWHLGHVLAVTQFHVFGLAEETPIFPGSYDNLFAYGTKPVDWDEQPPQWEVLYAQLKELRRALHETFENRLDESVPENFLKAENIGELIIATSLHMFYHQGVVYGMLNALK</sequence>
<dbReference type="Gene3D" id="1.20.120.450">
    <property type="entry name" value="dinb family like domain"/>
    <property type="match status" value="1"/>
</dbReference>
<dbReference type="Proteomes" id="UP001285921">
    <property type="component" value="Unassembled WGS sequence"/>
</dbReference>
<comment type="caution">
    <text evidence="2">The sequence shown here is derived from an EMBL/GenBank/DDBJ whole genome shotgun (WGS) entry which is preliminary data.</text>
</comment>
<protein>
    <submittedName>
        <fullName evidence="2">Formate dehydrogenase</fullName>
    </submittedName>
</protein>
<reference evidence="2 3" key="1">
    <citation type="submission" date="2023-05" db="EMBL/GenBank/DDBJ databases">
        <title>Draft genome of Paenibacillus sp. CCS26.</title>
        <authorList>
            <person name="Akita H."/>
            <person name="Shinto Y."/>
            <person name="Kimura Z."/>
        </authorList>
    </citation>
    <scope>NUCLEOTIDE SEQUENCE [LARGE SCALE GENOMIC DNA]</scope>
    <source>
        <strain evidence="2 3">CCS26</strain>
    </source>
</reference>
<dbReference type="RefSeq" id="WP_317981185.1">
    <property type="nucleotide sequence ID" value="NZ_BTCL01000017.1"/>
</dbReference>
<dbReference type="InterPro" id="IPR024775">
    <property type="entry name" value="DinB-like"/>
</dbReference>
<keyword evidence="3" id="KW-1185">Reference proteome</keyword>
<dbReference type="SUPFAM" id="SSF109854">
    <property type="entry name" value="DinB/YfiT-like putative metalloenzymes"/>
    <property type="match status" value="1"/>
</dbReference>
<name>A0ABQ6NT23_9BACL</name>
<accession>A0ABQ6NT23</accession>
<evidence type="ECO:0000313" key="3">
    <source>
        <dbReference type="Proteomes" id="UP001285921"/>
    </source>
</evidence>
<evidence type="ECO:0000259" key="1">
    <source>
        <dbReference type="Pfam" id="PF12867"/>
    </source>
</evidence>
<dbReference type="EMBL" id="BTCL01000017">
    <property type="protein sequence ID" value="GMK47114.1"/>
    <property type="molecule type" value="Genomic_DNA"/>
</dbReference>
<organism evidence="2 3">
    <name type="scientific">Paenibacillus glycanilyticus</name>
    <dbReference type="NCBI Taxonomy" id="126569"/>
    <lineage>
        <taxon>Bacteria</taxon>
        <taxon>Bacillati</taxon>
        <taxon>Bacillota</taxon>
        <taxon>Bacilli</taxon>
        <taxon>Bacillales</taxon>
        <taxon>Paenibacillaceae</taxon>
        <taxon>Paenibacillus</taxon>
    </lineage>
</organism>
<feature type="domain" description="DinB-like" evidence="1">
    <location>
        <begin position="10"/>
        <end position="141"/>
    </location>
</feature>
<gene>
    <name evidence="2" type="ORF">PghCCS26_42440</name>
</gene>